<dbReference type="GO" id="GO:0016787">
    <property type="term" value="F:hydrolase activity"/>
    <property type="evidence" value="ECO:0007669"/>
    <property type="project" value="UniProtKB-KW"/>
</dbReference>
<dbReference type="Pfam" id="PF00271">
    <property type="entry name" value="Helicase_C"/>
    <property type="match status" value="1"/>
</dbReference>
<dbReference type="InterPro" id="IPR014001">
    <property type="entry name" value="Helicase_ATP-bd"/>
</dbReference>
<evidence type="ECO:0000259" key="7">
    <source>
        <dbReference type="PROSITE" id="PS51192"/>
    </source>
</evidence>
<protein>
    <recommendedName>
        <fullName evidence="5">DNA 3'-5' helicase</fullName>
        <ecNumber evidence="5">5.6.2.4</ecNumber>
    </recommendedName>
</protein>
<dbReference type="Pfam" id="PF00270">
    <property type="entry name" value="DEAD"/>
    <property type="match status" value="1"/>
</dbReference>
<dbReference type="SMART" id="SM00487">
    <property type="entry name" value="DEXDc"/>
    <property type="match status" value="1"/>
</dbReference>
<dbReference type="Gene3D" id="3.40.50.300">
    <property type="entry name" value="P-loop containing nucleotide triphosphate hydrolases"/>
    <property type="match status" value="2"/>
</dbReference>
<dbReference type="Proteomes" id="UP001303760">
    <property type="component" value="Unassembled WGS sequence"/>
</dbReference>
<dbReference type="PANTHER" id="PTHR13710">
    <property type="entry name" value="DNA HELICASE RECQ FAMILY MEMBER"/>
    <property type="match status" value="1"/>
</dbReference>
<dbReference type="InterPro" id="IPR027417">
    <property type="entry name" value="P-loop_NTPase"/>
</dbReference>
<organism evidence="9 10">
    <name type="scientific">Achaetomium macrosporum</name>
    <dbReference type="NCBI Taxonomy" id="79813"/>
    <lineage>
        <taxon>Eukaryota</taxon>
        <taxon>Fungi</taxon>
        <taxon>Dikarya</taxon>
        <taxon>Ascomycota</taxon>
        <taxon>Pezizomycotina</taxon>
        <taxon>Sordariomycetes</taxon>
        <taxon>Sordariomycetidae</taxon>
        <taxon>Sordariales</taxon>
        <taxon>Chaetomiaceae</taxon>
        <taxon>Achaetomium</taxon>
    </lineage>
</organism>
<comment type="caution">
    <text evidence="9">The sequence shown here is derived from an EMBL/GenBank/DDBJ whole genome shotgun (WGS) entry which is preliminary data.</text>
</comment>
<gene>
    <name evidence="9" type="ORF">C8A03DRAFT_38384</name>
</gene>
<evidence type="ECO:0000256" key="6">
    <source>
        <dbReference type="SAM" id="MobiDB-lite"/>
    </source>
</evidence>
<dbReference type="SMART" id="SM00490">
    <property type="entry name" value="HELICc"/>
    <property type="match status" value="1"/>
</dbReference>
<keyword evidence="9" id="KW-0378">Hydrolase</keyword>
<evidence type="ECO:0000256" key="2">
    <source>
        <dbReference type="ARBA" id="ARBA00022741"/>
    </source>
</evidence>
<feature type="region of interest" description="Disordered" evidence="6">
    <location>
        <begin position="386"/>
        <end position="405"/>
    </location>
</feature>
<feature type="domain" description="Helicase C-terminal" evidence="8">
    <location>
        <begin position="235"/>
        <end position="415"/>
    </location>
</feature>
<reference evidence="9" key="1">
    <citation type="journal article" date="2023" name="Mol. Phylogenet. Evol.">
        <title>Genome-scale phylogeny and comparative genomics of the fungal order Sordariales.</title>
        <authorList>
            <person name="Hensen N."/>
            <person name="Bonometti L."/>
            <person name="Westerberg I."/>
            <person name="Brannstrom I.O."/>
            <person name="Guillou S."/>
            <person name="Cros-Aarteil S."/>
            <person name="Calhoun S."/>
            <person name="Haridas S."/>
            <person name="Kuo A."/>
            <person name="Mondo S."/>
            <person name="Pangilinan J."/>
            <person name="Riley R."/>
            <person name="LaButti K."/>
            <person name="Andreopoulos B."/>
            <person name="Lipzen A."/>
            <person name="Chen C."/>
            <person name="Yan M."/>
            <person name="Daum C."/>
            <person name="Ng V."/>
            <person name="Clum A."/>
            <person name="Steindorff A."/>
            <person name="Ohm R.A."/>
            <person name="Martin F."/>
            <person name="Silar P."/>
            <person name="Natvig D.O."/>
            <person name="Lalanne C."/>
            <person name="Gautier V."/>
            <person name="Ament-Velasquez S.L."/>
            <person name="Kruys A."/>
            <person name="Hutchinson M.I."/>
            <person name="Powell A.J."/>
            <person name="Barry K."/>
            <person name="Miller A.N."/>
            <person name="Grigoriev I.V."/>
            <person name="Debuchy R."/>
            <person name="Gladieux P."/>
            <person name="Hiltunen Thoren M."/>
            <person name="Johannesson H."/>
        </authorList>
    </citation>
    <scope>NUCLEOTIDE SEQUENCE</scope>
    <source>
        <strain evidence="9">CBS 532.94</strain>
    </source>
</reference>
<dbReference type="InterPro" id="IPR001650">
    <property type="entry name" value="Helicase_C-like"/>
</dbReference>
<feature type="region of interest" description="Disordered" evidence="6">
    <location>
        <begin position="420"/>
        <end position="439"/>
    </location>
</feature>
<dbReference type="GO" id="GO:0005634">
    <property type="term" value="C:nucleus"/>
    <property type="evidence" value="ECO:0007669"/>
    <property type="project" value="TreeGrafter"/>
</dbReference>
<dbReference type="PANTHER" id="PTHR13710:SF120">
    <property type="entry name" value="BIFUNCTIONAL 3'-5' EXONUCLEASE_ATP-DEPENDENT HELICASE WRN"/>
    <property type="match status" value="1"/>
</dbReference>
<reference evidence="9" key="2">
    <citation type="submission" date="2023-05" db="EMBL/GenBank/DDBJ databases">
        <authorList>
            <consortium name="Lawrence Berkeley National Laboratory"/>
            <person name="Steindorff A."/>
            <person name="Hensen N."/>
            <person name="Bonometti L."/>
            <person name="Westerberg I."/>
            <person name="Brannstrom I.O."/>
            <person name="Guillou S."/>
            <person name="Cros-Aarteil S."/>
            <person name="Calhoun S."/>
            <person name="Haridas S."/>
            <person name="Kuo A."/>
            <person name="Mondo S."/>
            <person name="Pangilinan J."/>
            <person name="Riley R."/>
            <person name="Labutti K."/>
            <person name="Andreopoulos B."/>
            <person name="Lipzen A."/>
            <person name="Chen C."/>
            <person name="Yanf M."/>
            <person name="Daum C."/>
            <person name="Ng V."/>
            <person name="Clum A."/>
            <person name="Ohm R."/>
            <person name="Martin F."/>
            <person name="Silar P."/>
            <person name="Natvig D."/>
            <person name="Lalanne C."/>
            <person name="Gautier V."/>
            <person name="Ament-Velasquez S.L."/>
            <person name="Kruys A."/>
            <person name="Hutchinson M.I."/>
            <person name="Powell A.J."/>
            <person name="Barry K."/>
            <person name="Miller A.N."/>
            <person name="Grigoriev I.V."/>
            <person name="Debuchy R."/>
            <person name="Gladieux P."/>
            <person name="Thoren M.H."/>
            <person name="Johannesson H."/>
        </authorList>
    </citation>
    <scope>NUCLEOTIDE SEQUENCE</scope>
    <source>
        <strain evidence="9">CBS 532.94</strain>
    </source>
</reference>
<dbReference type="PROSITE" id="PS51194">
    <property type="entry name" value="HELICASE_CTER"/>
    <property type="match status" value="1"/>
</dbReference>
<keyword evidence="3" id="KW-0067">ATP-binding</keyword>
<evidence type="ECO:0000256" key="5">
    <source>
        <dbReference type="ARBA" id="ARBA00034808"/>
    </source>
</evidence>
<name>A0AAN7C1Z0_9PEZI</name>
<dbReference type="CDD" id="cd18785">
    <property type="entry name" value="SF2_C"/>
    <property type="match status" value="1"/>
</dbReference>
<keyword evidence="10" id="KW-1185">Reference proteome</keyword>
<evidence type="ECO:0000313" key="10">
    <source>
        <dbReference type="Proteomes" id="UP001303760"/>
    </source>
</evidence>
<evidence type="ECO:0000256" key="3">
    <source>
        <dbReference type="ARBA" id="ARBA00022840"/>
    </source>
</evidence>
<dbReference type="GO" id="GO:0000724">
    <property type="term" value="P:double-strand break repair via homologous recombination"/>
    <property type="evidence" value="ECO:0007669"/>
    <property type="project" value="TreeGrafter"/>
</dbReference>
<feature type="compositionally biased region" description="Basic residues" evidence="6">
    <location>
        <begin position="390"/>
        <end position="403"/>
    </location>
</feature>
<dbReference type="AlphaFoldDB" id="A0AAN7C1Z0"/>
<dbReference type="GO" id="GO:0005737">
    <property type="term" value="C:cytoplasm"/>
    <property type="evidence" value="ECO:0007669"/>
    <property type="project" value="TreeGrafter"/>
</dbReference>
<accession>A0AAN7C1Z0</accession>
<comment type="similarity">
    <text evidence="1">Belongs to the helicase family. RecQ subfamily.</text>
</comment>
<dbReference type="GO" id="GO:0043138">
    <property type="term" value="F:3'-5' DNA helicase activity"/>
    <property type="evidence" value="ECO:0007669"/>
    <property type="project" value="UniProtKB-EC"/>
</dbReference>
<evidence type="ECO:0000256" key="4">
    <source>
        <dbReference type="ARBA" id="ARBA00034617"/>
    </source>
</evidence>
<evidence type="ECO:0000259" key="8">
    <source>
        <dbReference type="PROSITE" id="PS51194"/>
    </source>
</evidence>
<keyword evidence="2" id="KW-0547">Nucleotide-binding</keyword>
<dbReference type="GO" id="GO:0005694">
    <property type="term" value="C:chromosome"/>
    <property type="evidence" value="ECO:0007669"/>
    <property type="project" value="TreeGrafter"/>
</dbReference>
<dbReference type="SUPFAM" id="SSF52540">
    <property type="entry name" value="P-loop containing nucleoside triphosphate hydrolases"/>
    <property type="match status" value="1"/>
</dbReference>
<feature type="domain" description="Helicase ATP-binding" evidence="7">
    <location>
        <begin position="32"/>
        <end position="205"/>
    </location>
</feature>
<dbReference type="EMBL" id="MU860457">
    <property type="protein sequence ID" value="KAK4233871.1"/>
    <property type="molecule type" value="Genomic_DNA"/>
</dbReference>
<dbReference type="InterPro" id="IPR011545">
    <property type="entry name" value="DEAD/DEAH_box_helicase_dom"/>
</dbReference>
<feature type="compositionally biased region" description="Low complexity" evidence="6">
    <location>
        <begin position="430"/>
        <end position="439"/>
    </location>
</feature>
<dbReference type="PROSITE" id="PS51192">
    <property type="entry name" value="HELICASE_ATP_BIND_1"/>
    <property type="match status" value="1"/>
</dbReference>
<evidence type="ECO:0000313" key="9">
    <source>
        <dbReference type="EMBL" id="KAK4233871.1"/>
    </source>
</evidence>
<dbReference type="EC" id="5.6.2.4" evidence="5"/>
<proteinExistence type="inferred from homology"/>
<evidence type="ECO:0000256" key="1">
    <source>
        <dbReference type="ARBA" id="ARBA00005446"/>
    </source>
</evidence>
<dbReference type="GO" id="GO:0009378">
    <property type="term" value="F:four-way junction helicase activity"/>
    <property type="evidence" value="ECO:0007669"/>
    <property type="project" value="TreeGrafter"/>
</dbReference>
<dbReference type="GO" id="GO:0003676">
    <property type="term" value="F:nucleic acid binding"/>
    <property type="evidence" value="ECO:0007669"/>
    <property type="project" value="InterPro"/>
</dbReference>
<dbReference type="GO" id="GO:0005524">
    <property type="term" value="F:ATP binding"/>
    <property type="evidence" value="ECO:0007669"/>
    <property type="project" value="UniProtKB-KW"/>
</dbReference>
<comment type="catalytic activity">
    <reaction evidence="4">
        <text>Couples ATP hydrolysis with the unwinding of duplex DNA by translocating in the 3'-5' direction.</text>
        <dbReference type="EC" id="5.6.2.4"/>
    </reaction>
</comment>
<sequence>MDAHAQFDRIKDAICTITGAQMPRLGQIDAVRCLVYDQQDTVLVAATGYGKSAVLYAFSALTDKITVQIVPLTKLGENQRDDIARNVPNSRPIWIDADTHLKNPRVWDEVRAGNYTHVLLSPEQALNPKFKSVMRSPRFHDALGLFAIDELHCVGEWRDFRQDYTYLHTLRSFLPRRIPWFGCTATLDKDNQEFIFKHAGFDPTRLKIIRASVDRPEISIVVQPLLRGSLRDHRRLQFLLEGFTPETVRQIPKTIIYLDSKPQLIAARYTLIKYMRRKCGFTKSFARKVIRRYDADVSQTDKDIIFRDFASTDTDCRVIIATVSLGMGMDIPDVERVVQFGLPPDPSLSDVWQRIRRAMRKKDGQGTAILFIPYWAFDHLGSTENQAKQPTKRVARRGARRPHAPVVASRLRQMTLVERDDEVGSQASDASQASVTSSPAATATVDELTLEDSQDSQCLFDFNKRVKWSKSDLSQREKLDPVFLSFLNASCFRKFALEYLQEPDDLGLEYKRAVTPEQCCNACNHSLGRIPNLPPREKGHEKPSSGSLAGVAYRHLSSWCQEQAQNLVHIEGRRFDIVAEMWLDLKLQYAVARLFSQAKRSKGKQELPFKDIQGLVQNVPELKEWEHLEDSGVKLVEFCIGWPRRRRGPGTGRLVAIVE</sequence>